<protein>
    <submittedName>
        <fullName evidence="2">Uncharacterized protein</fullName>
    </submittedName>
</protein>
<sequence>MAVLEHAMGQLPASGTVESDTFSDAVANARLRTARASPEEPRTQRSQAGGAGPPCGRGLGSAMAGKDPGSPGAEGEGLRQRADDVGGFTTETREEPQAGRSQGAAAASEEVEAPRCEEESGAPDSHLLFV</sequence>
<evidence type="ECO:0000313" key="2">
    <source>
        <dbReference type="EMBL" id="CAD9123478.1"/>
    </source>
</evidence>
<reference evidence="2" key="1">
    <citation type="submission" date="2021-01" db="EMBL/GenBank/DDBJ databases">
        <authorList>
            <person name="Corre E."/>
            <person name="Pelletier E."/>
            <person name="Niang G."/>
            <person name="Scheremetjew M."/>
            <person name="Finn R."/>
            <person name="Kale V."/>
            <person name="Holt S."/>
            <person name="Cochrane G."/>
            <person name="Meng A."/>
            <person name="Brown T."/>
            <person name="Cohen L."/>
        </authorList>
    </citation>
    <scope>NUCLEOTIDE SEQUENCE</scope>
    <source>
        <strain evidence="2">OF101</strain>
    </source>
</reference>
<dbReference type="EMBL" id="HBGE01030621">
    <property type="protein sequence ID" value="CAD9123478.1"/>
    <property type="molecule type" value="Transcribed_RNA"/>
</dbReference>
<gene>
    <name evidence="2" type="ORF">ACAT0790_LOCUS18467</name>
</gene>
<feature type="region of interest" description="Disordered" evidence="1">
    <location>
        <begin position="1"/>
        <end position="130"/>
    </location>
</feature>
<accession>A0A7S1M720</accession>
<organism evidence="2">
    <name type="scientific">Alexandrium catenella</name>
    <name type="common">Red tide dinoflagellate</name>
    <name type="synonym">Gonyaulax catenella</name>
    <dbReference type="NCBI Taxonomy" id="2925"/>
    <lineage>
        <taxon>Eukaryota</taxon>
        <taxon>Sar</taxon>
        <taxon>Alveolata</taxon>
        <taxon>Dinophyceae</taxon>
        <taxon>Gonyaulacales</taxon>
        <taxon>Pyrocystaceae</taxon>
        <taxon>Alexandrium</taxon>
    </lineage>
</organism>
<proteinExistence type="predicted"/>
<feature type="compositionally biased region" description="Low complexity" evidence="1">
    <location>
        <begin position="98"/>
        <end position="108"/>
    </location>
</feature>
<feature type="compositionally biased region" description="Gly residues" evidence="1">
    <location>
        <begin position="49"/>
        <end position="59"/>
    </location>
</feature>
<dbReference type="AlphaFoldDB" id="A0A7S1M720"/>
<name>A0A7S1M720_ALECA</name>
<evidence type="ECO:0000256" key="1">
    <source>
        <dbReference type="SAM" id="MobiDB-lite"/>
    </source>
</evidence>